<reference evidence="1" key="3">
    <citation type="journal article" date="2019" name="BMC Res. Notes">
        <title>Complete genome sequence of the Sulfodiicoccus acidiphilus strain HS-1T, the first crenarchaeon that lacks polB3, isolated from an acidic hot spring in Ohwaku-dani, Hakone, Japan.</title>
        <authorList>
            <person name="Sakai H.D."/>
            <person name="Kurosawa N."/>
        </authorList>
    </citation>
    <scope>NUCLEOTIDE SEQUENCE</scope>
    <source>
        <strain evidence="1">HS-1</strain>
    </source>
</reference>
<reference evidence="2" key="1">
    <citation type="journal article" date="2014" name="Int. J. Syst. Evol. Microbiol.">
        <title>Complete genome sequence of Corynebacterium casei LMG S-19264T (=DSM 44701T), isolated from a smear-ripened cheese.</title>
        <authorList>
            <consortium name="US DOE Joint Genome Institute (JGI-PGF)"/>
            <person name="Walter F."/>
            <person name="Albersmeier A."/>
            <person name="Kalinowski J."/>
            <person name="Ruckert C."/>
        </authorList>
    </citation>
    <scope>NUCLEOTIDE SEQUENCE</scope>
    <source>
        <strain evidence="2">JCM 31740</strain>
    </source>
</reference>
<organism evidence="1 3">
    <name type="scientific">Sulfodiicoccus acidiphilus</name>
    <dbReference type="NCBI Taxonomy" id="1670455"/>
    <lineage>
        <taxon>Archaea</taxon>
        <taxon>Thermoproteota</taxon>
        <taxon>Thermoprotei</taxon>
        <taxon>Sulfolobales</taxon>
        <taxon>Sulfolobaceae</taxon>
        <taxon>Sulfodiicoccus</taxon>
    </lineage>
</organism>
<proteinExistence type="predicted"/>
<evidence type="ECO:0000313" key="2">
    <source>
        <dbReference type="EMBL" id="GGT90296.1"/>
    </source>
</evidence>
<dbReference type="EMBL" id="BMQS01000004">
    <property type="protein sequence ID" value="GGT90296.1"/>
    <property type="molecule type" value="Genomic_DNA"/>
</dbReference>
<reference evidence="2" key="4">
    <citation type="submission" date="2020-09" db="EMBL/GenBank/DDBJ databases">
        <authorList>
            <person name="Sun Q."/>
            <person name="Ohkuma M."/>
        </authorList>
    </citation>
    <scope>NUCLEOTIDE SEQUENCE</scope>
    <source>
        <strain evidence="2">JCM 31740</strain>
    </source>
</reference>
<gene>
    <name evidence="2" type="ORF">GCM10007116_05120</name>
    <name evidence="1" type="ORF">HS1genome_0709</name>
</gene>
<dbReference type="KEGG" id="sacd:HS1genome_0709"/>
<protein>
    <submittedName>
        <fullName evidence="1">Uncharacterized protein</fullName>
    </submittedName>
</protein>
<keyword evidence="3" id="KW-1185">Reference proteome</keyword>
<dbReference type="Proteomes" id="UP000276741">
    <property type="component" value="Chromosome"/>
</dbReference>
<accession>A0A348B2B8</accession>
<dbReference type="AlphaFoldDB" id="A0A348B2B8"/>
<dbReference type="EMBL" id="AP018553">
    <property type="protein sequence ID" value="BBD72320.1"/>
    <property type="molecule type" value="Genomic_DNA"/>
</dbReference>
<evidence type="ECO:0000313" key="1">
    <source>
        <dbReference type="EMBL" id="BBD72320.1"/>
    </source>
</evidence>
<reference evidence="3" key="2">
    <citation type="submission" date="2018-04" db="EMBL/GenBank/DDBJ databases">
        <title>Complete genome sequence of Sulfodiicoccus acidiphilus strain HS-1.</title>
        <authorList>
            <person name="Sakai H.D."/>
            <person name="Kurosawa N."/>
        </authorList>
    </citation>
    <scope>NUCLEOTIDE SEQUENCE [LARGE SCALE GENOMIC DNA]</scope>
    <source>
        <strain evidence="3">HS-1</strain>
    </source>
</reference>
<name>A0A348B2B8_9CREN</name>
<dbReference type="Proteomes" id="UP000616143">
    <property type="component" value="Unassembled WGS sequence"/>
</dbReference>
<evidence type="ECO:0000313" key="3">
    <source>
        <dbReference type="Proteomes" id="UP000276741"/>
    </source>
</evidence>
<sequence>MFKRIAEIFYTIYVTERVGFAYVSRERDRKGSQGIIEGQRRGLYDLGVTGRKNGGRRED</sequence>